<evidence type="ECO:0000313" key="10">
    <source>
        <dbReference type="Proteomes" id="UP000189810"/>
    </source>
</evidence>
<keyword evidence="2" id="KW-0813">Transport</keyword>
<evidence type="ECO:0000256" key="3">
    <source>
        <dbReference type="ARBA" id="ARBA00022692"/>
    </source>
</evidence>
<keyword evidence="7" id="KW-0472">Membrane</keyword>
<keyword evidence="3" id="KW-0812">Transmembrane</keyword>
<dbReference type="AlphaFoldDB" id="A0A1M6QW17"/>
<dbReference type="RefSeq" id="WP_079653592.1">
    <property type="nucleotide sequence ID" value="NZ_LT670846.1"/>
</dbReference>
<reference evidence="9 10" key="1">
    <citation type="submission" date="2016-11" db="EMBL/GenBank/DDBJ databases">
        <authorList>
            <person name="Jaros S."/>
            <person name="Januszkiewicz K."/>
            <person name="Wedrychowicz H."/>
        </authorList>
    </citation>
    <scope>NUCLEOTIDE SEQUENCE [LARGE SCALE GENOMIC DNA]</scope>
    <source>
        <strain evidence="9 10">DSM 19557</strain>
    </source>
</reference>
<gene>
    <name evidence="9" type="ORF">SAMN05444391_0421</name>
</gene>
<evidence type="ECO:0000256" key="8">
    <source>
        <dbReference type="SAM" id="MobiDB-lite"/>
    </source>
</evidence>
<comment type="subcellular location">
    <subcellularLocation>
        <location evidence="1">Membrane</location>
        <topology evidence="1">Single-pass membrane protein</topology>
    </subcellularLocation>
</comment>
<proteinExistence type="predicted"/>
<evidence type="ECO:0000256" key="6">
    <source>
        <dbReference type="ARBA" id="ARBA00023010"/>
    </source>
</evidence>
<keyword evidence="6" id="KW-0811">Translocation</keyword>
<dbReference type="EMBL" id="LT670846">
    <property type="protein sequence ID" value="SHK24431.1"/>
    <property type="molecule type" value="Genomic_DNA"/>
</dbReference>
<feature type="region of interest" description="Disordered" evidence="8">
    <location>
        <begin position="56"/>
        <end position="99"/>
    </location>
</feature>
<keyword evidence="10" id="KW-1185">Reference proteome</keyword>
<evidence type="ECO:0000313" key="9">
    <source>
        <dbReference type="EMBL" id="SHK24431.1"/>
    </source>
</evidence>
<dbReference type="GO" id="GO:0016020">
    <property type="term" value="C:membrane"/>
    <property type="evidence" value="ECO:0007669"/>
    <property type="project" value="UniProtKB-ARBA"/>
</dbReference>
<dbReference type="InterPro" id="IPR003369">
    <property type="entry name" value="TatA/B/E"/>
</dbReference>
<evidence type="ECO:0000256" key="7">
    <source>
        <dbReference type="ARBA" id="ARBA00023136"/>
    </source>
</evidence>
<dbReference type="GO" id="GO:0015031">
    <property type="term" value="P:protein transport"/>
    <property type="evidence" value="ECO:0007669"/>
    <property type="project" value="UniProtKB-KW"/>
</dbReference>
<dbReference type="STRING" id="381751.SAMN05444391_0421"/>
<accession>A0A1M6QW17</accession>
<organism evidence="9 10">
    <name type="scientific">Thermocrinis minervae</name>
    <dbReference type="NCBI Taxonomy" id="381751"/>
    <lineage>
        <taxon>Bacteria</taxon>
        <taxon>Pseudomonadati</taxon>
        <taxon>Aquificota</taxon>
        <taxon>Aquificia</taxon>
        <taxon>Aquificales</taxon>
        <taxon>Aquificaceae</taxon>
        <taxon>Thermocrinis</taxon>
    </lineage>
</organism>
<evidence type="ECO:0000256" key="4">
    <source>
        <dbReference type="ARBA" id="ARBA00022927"/>
    </source>
</evidence>
<evidence type="ECO:0000256" key="1">
    <source>
        <dbReference type="ARBA" id="ARBA00004167"/>
    </source>
</evidence>
<keyword evidence="5" id="KW-1133">Transmembrane helix</keyword>
<feature type="compositionally biased region" description="Basic and acidic residues" evidence="8">
    <location>
        <begin position="56"/>
        <end position="78"/>
    </location>
</feature>
<evidence type="ECO:0000256" key="2">
    <source>
        <dbReference type="ARBA" id="ARBA00022448"/>
    </source>
</evidence>
<dbReference type="Pfam" id="PF02416">
    <property type="entry name" value="TatA_B_E"/>
    <property type="match status" value="1"/>
</dbReference>
<protein>
    <submittedName>
        <fullName evidence="9">Sec-independent protein translocase protein TatB</fullName>
    </submittedName>
</protein>
<dbReference type="Proteomes" id="UP000189810">
    <property type="component" value="Chromosome I"/>
</dbReference>
<name>A0A1M6QW17_9AQUI</name>
<dbReference type="Gene3D" id="1.20.5.3310">
    <property type="match status" value="1"/>
</dbReference>
<evidence type="ECO:0000256" key="5">
    <source>
        <dbReference type="ARBA" id="ARBA00022989"/>
    </source>
</evidence>
<keyword evidence="4" id="KW-0653">Protein transport</keyword>
<dbReference type="OrthoDB" id="15554at2"/>
<sequence length="99" mass="11314">MELQLLLILAIAFVVLGPEKMVELAGMLGEALRKVREAWDELRYQLYLEELNRKIYEETKDQKPEEGLYSTMEERQDEPAGTPQDATDGTPEGTKKQAD</sequence>